<name>A0AAV4GCD7_9GAST</name>
<dbReference type="EMBL" id="BMAT01004904">
    <property type="protein sequence ID" value="GFR82683.1"/>
    <property type="molecule type" value="Genomic_DNA"/>
</dbReference>
<evidence type="ECO:0000313" key="1">
    <source>
        <dbReference type="EMBL" id="GFR82683.1"/>
    </source>
</evidence>
<dbReference type="AlphaFoldDB" id="A0AAV4GCD7"/>
<proteinExistence type="predicted"/>
<comment type="caution">
    <text evidence="1">The sequence shown here is derived from an EMBL/GenBank/DDBJ whole genome shotgun (WGS) entry which is preliminary data.</text>
</comment>
<protein>
    <submittedName>
        <fullName evidence="1">Uncharacterized protein</fullName>
    </submittedName>
</protein>
<accession>A0AAV4GCD7</accession>
<gene>
    <name evidence="1" type="ORF">ElyMa_002369400</name>
</gene>
<evidence type="ECO:0000313" key="2">
    <source>
        <dbReference type="Proteomes" id="UP000762676"/>
    </source>
</evidence>
<sequence>MQRSWVIPVEKVQKKVVMASFKSGVRKSPQGSNTARVSAVGAEKNNISLNFTRDTPGLKRDDQPASNWRRGMVRFIKGHFKVEITPVVQATATTPTELRKDRTRAWKSVTLLHQLCQHSGVPVSPPGDLRRPITQSGHIKWSRPALQAASFAERLDLGWTVHARYYSVPVLRGCPNVDRRQRSERVVSVKGLEVDRTQGSGGFTALYWT</sequence>
<organism evidence="1 2">
    <name type="scientific">Elysia marginata</name>
    <dbReference type="NCBI Taxonomy" id="1093978"/>
    <lineage>
        <taxon>Eukaryota</taxon>
        <taxon>Metazoa</taxon>
        <taxon>Spiralia</taxon>
        <taxon>Lophotrochozoa</taxon>
        <taxon>Mollusca</taxon>
        <taxon>Gastropoda</taxon>
        <taxon>Heterobranchia</taxon>
        <taxon>Euthyneura</taxon>
        <taxon>Panpulmonata</taxon>
        <taxon>Sacoglossa</taxon>
        <taxon>Placobranchoidea</taxon>
        <taxon>Plakobranchidae</taxon>
        <taxon>Elysia</taxon>
    </lineage>
</organism>
<keyword evidence="2" id="KW-1185">Reference proteome</keyword>
<reference evidence="1 2" key="1">
    <citation type="journal article" date="2021" name="Elife">
        <title>Chloroplast acquisition without the gene transfer in kleptoplastic sea slugs, Plakobranchus ocellatus.</title>
        <authorList>
            <person name="Maeda T."/>
            <person name="Takahashi S."/>
            <person name="Yoshida T."/>
            <person name="Shimamura S."/>
            <person name="Takaki Y."/>
            <person name="Nagai Y."/>
            <person name="Toyoda A."/>
            <person name="Suzuki Y."/>
            <person name="Arimoto A."/>
            <person name="Ishii H."/>
            <person name="Satoh N."/>
            <person name="Nishiyama T."/>
            <person name="Hasebe M."/>
            <person name="Maruyama T."/>
            <person name="Minagawa J."/>
            <person name="Obokata J."/>
            <person name="Shigenobu S."/>
        </authorList>
    </citation>
    <scope>NUCLEOTIDE SEQUENCE [LARGE SCALE GENOMIC DNA]</scope>
</reference>
<dbReference type="Proteomes" id="UP000762676">
    <property type="component" value="Unassembled WGS sequence"/>
</dbReference>